<evidence type="ECO:0000256" key="1">
    <source>
        <dbReference type="SAM" id="MobiDB-lite"/>
    </source>
</evidence>
<name>A0A9P8Q6P8_WICPI</name>
<organism evidence="3 4">
    <name type="scientific">Wickerhamomyces pijperi</name>
    <name type="common">Yeast</name>
    <name type="synonym">Pichia pijperi</name>
    <dbReference type="NCBI Taxonomy" id="599730"/>
    <lineage>
        <taxon>Eukaryota</taxon>
        <taxon>Fungi</taxon>
        <taxon>Dikarya</taxon>
        <taxon>Ascomycota</taxon>
        <taxon>Saccharomycotina</taxon>
        <taxon>Saccharomycetes</taxon>
        <taxon>Phaffomycetales</taxon>
        <taxon>Wickerhamomycetaceae</taxon>
        <taxon>Wickerhamomyces</taxon>
    </lineage>
</organism>
<dbReference type="InterPro" id="IPR045269">
    <property type="entry name" value="Atg1-like"/>
</dbReference>
<gene>
    <name evidence="3" type="ORF">WICPIJ_003704</name>
</gene>
<dbReference type="OrthoDB" id="10252171at2759"/>
<protein>
    <recommendedName>
        <fullName evidence="2">Protein kinase domain-containing protein</fullName>
    </recommendedName>
</protein>
<dbReference type="GO" id="GO:0010506">
    <property type="term" value="P:regulation of autophagy"/>
    <property type="evidence" value="ECO:0007669"/>
    <property type="project" value="InterPro"/>
</dbReference>
<dbReference type="Proteomes" id="UP000774326">
    <property type="component" value="Unassembled WGS sequence"/>
</dbReference>
<dbReference type="InterPro" id="IPR000719">
    <property type="entry name" value="Prot_kinase_dom"/>
</dbReference>
<dbReference type="PROSITE" id="PS00108">
    <property type="entry name" value="PROTEIN_KINASE_ST"/>
    <property type="match status" value="1"/>
</dbReference>
<evidence type="ECO:0000313" key="4">
    <source>
        <dbReference type="Proteomes" id="UP000774326"/>
    </source>
</evidence>
<dbReference type="SMART" id="SM00220">
    <property type="entry name" value="S_TKc"/>
    <property type="match status" value="1"/>
</dbReference>
<sequence>MEPNPPPYMDEPYPIEEPNLFEPEVGTAGAPVDDVSADVEPGVADIVVVDVDPGSVVCDGKDGGKSEVCPDATAADVPEAASQDKQIRDQSERIFDAECNLFQKMCPWIFHDFNSYERYRDIIPFWVIYKRKTLSKRLNLTETVGFGRYGSVALVQTKPGYNYHTNQRRNRPENSLLEPTYNWDSENMVALSNVFAIKMLAFQSIPNLKNYRYGIKCAELEFIFNVPYHPNLVRVFEMFITKTKLAGCLHIVMEPMNTTLGKKLHKVKGQPSAMKPQIVKSILRQLLNAIKHIHAHGFVHRDIKPDNILLTPTRQHYQPNHKFQESDFVTLEDKYILKLVYYGLSMNVNNDTSRKEEFTKVFDEFLGTDFGYKGITEIIQKCLMWDPEKRATADELLNLPYFKE</sequence>
<keyword evidence="4" id="KW-1185">Reference proteome</keyword>
<dbReference type="EMBL" id="JAEUBG010002052">
    <property type="protein sequence ID" value="KAH3685352.1"/>
    <property type="molecule type" value="Genomic_DNA"/>
</dbReference>
<dbReference type="GO" id="GO:0005524">
    <property type="term" value="F:ATP binding"/>
    <property type="evidence" value="ECO:0007669"/>
    <property type="project" value="InterPro"/>
</dbReference>
<accession>A0A9P8Q6P8</accession>
<dbReference type="PANTHER" id="PTHR24348">
    <property type="entry name" value="SERINE/THREONINE-PROTEIN KINASE UNC-51-RELATED"/>
    <property type="match status" value="1"/>
</dbReference>
<evidence type="ECO:0000259" key="2">
    <source>
        <dbReference type="PROSITE" id="PS50011"/>
    </source>
</evidence>
<reference evidence="3" key="1">
    <citation type="journal article" date="2021" name="Open Biol.">
        <title>Shared evolutionary footprints suggest mitochondrial oxidative damage underlies multiple complex I losses in fungi.</title>
        <authorList>
            <person name="Schikora-Tamarit M.A."/>
            <person name="Marcet-Houben M."/>
            <person name="Nosek J."/>
            <person name="Gabaldon T."/>
        </authorList>
    </citation>
    <scope>NUCLEOTIDE SEQUENCE</scope>
    <source>
        <strain evidence="3">CBS2887</strain>
    </source>
</reference>
<feature type="region of interest" description="Disordered" evidence="1">
    <location>
        <begin position="1"/>
        <end position="35"/>
    </location>
</feature>
<comment type="caution">
    <text evidence="3">The sequence shown here is derived from an EMBL/GenBank/DDBJ whole genome shotgun (WGS) entry which is preliminary data.</text>
</comment>
<dbReference type="CDD" id="cd00180">
    <property type="entry name" value="PKc"/>
    <property type="match status" value="1"/>
</dbReference>
<dbReference type="AlphaFoldDB" id="A0A9P8Q6P8"/>
<dbReference type="InterPro" id="IPR011009">
    <property type="entry name" value="Kinase-like_dom_sf"/>
</dbReference>
<feature type="domain" description="Protein kinase" evidence="2">
    <location>
        <begin position="138"/>
        <end position="404"/>
    </location>
</feature>
<dbReference type="GO" id="GO:0005737">
    <property type="term" value="C:cytoplasm"/>
    <property type="evidence" value="ECO:0007669"/>
    <property type="project" value="TreeGrafter"/>
</dbReference>
<dbReference type="GO" id="GO:0004674">
    <property type="term" value="F:protein serine/threonine kinase activity"/>
    <property type="evidence" value="ECO:0007669"/>
    <property type="project" value="InterPro"/>
</dbReference>
<dbReference type="InterPro" id="IPR008271">
    <property type="entry name" value="Ser/Thr_kinase_AS"/>
</dbReference>
<evidence type="ECO:0000313" key="3">
    <source>
        <dbReference type="EMBL" id="KAH3685352.1"/>
    </source>
</evidence>
<reference evidence="3" key="2">
    <citation type="submission" date="2021-01" db="EMBL/GenBank/DDBJ databases">
        <authorList>
            <person name="Schikora-Tamarit M.A."/>
        </authorList>
    </citation>
    <scope>NUCLEOTIDE SEQUENCE</scope>
    <source>
        <strain evidence="3">CBS2887</strain>
    </source>
</reference>
<dbReference type="Pfam" id="PF00069">
    <property type="entry name" value="Pkinase"/>
    <property type="match status" value="1"/>
</dbReference>
<proteinExistence type="predicted"/>
<dbReference type="PROSITE" id="PS50011">
    <property type="entry name" value="PROTEIN_KINASE_DOM"/>
    <property type="match status" value="1"/>
</dbReference>
<dbReference type="Gene3D" id="1.10.510.10">
    <property type="entry name" value="Transferase(Phosphotransferase) domain 1"/>
    <property type="match status" value="2"/>
</dbReference>
<dbReference type="SUPFAM" id="SSF56112">
    <property type="entry name" value="Protein kinase-like (PK-like)"/>
    <property type="match status" value="1"/>
</dbReference>